<reference evidence="3" key="1">
    <citation type="submission" date="2017-04" db="EMBL/GenBank/DDBJ databases">
        <authorList>
            <person name="Bumgarner R.E."/>
            <person name="Fredricks D.N."/>
            <person name="Srinivasan S."/>
        </authorList>
    </citation>
    <scope>NUCLEOTIDE SEQUENCE [LARGE SCALE GENOMIC DNA]</scope>
    <source>
        <strain evidence="3">KA00405</strain>
    </source>
</reference>
<dbReference type="Proteomes" id="UP000236394">
    <property type="component" value="Unassembled WGS sequence"/>
</dbReference>
<name>A0A2J8AZC3_9FIRM</name>
<feature type="transmembrane region" description="Helical" evidence="1">
    <location>
        <begin position="73"/>
        <end position="93"/>
    </location>
</feature>
<sequence>MLKELRKNALILLLSLALILFTQWIKNVKNPGSAPLTWDTLGGLFLLGLFALIGILVKHLLSGVKIKFIRDFPVLGWVSITSLIMCMIFPTAIKWINGVNFLAITTPILTFAGISVADRLTDISKMSWKIVIVGIFVFLGTYLGSGILAQAALYLSGK</sequence>
<protein>
    <recommendedName>
        <fullName evidence="4">DUF340 domain-containing protein</fullName>
    </recommendedName>
</protein>
<dbReference type="AlphaFoldDB" id="A0A2J8AZC3"/>
<organism evidence="2 3">
    <name type="scientific">Mageeibacillus indolicus</name>
    <dbReference type="NCBI Taxonomy" id="884684"/>
    <lineage>
        <taxon>Bacteria</taxon>
        <taxon>Bacillati</taxon>
        <taxon>Bacillota</taxon>
        <taxon>Clostridia</taxon>
        <taxon>Eubacteriales</taxon>
        <taxon>Oscillospiraceae</taxon>
        <taxon>Mageeibacillus</taxon>
    </lineage>
</organism>
<evidence type="ECO:0000313" key="2">
    <source>
        <dbReference type="EMBL" id="PNH17855.1"/>
    </source>
</evidence>
<evidence type="ECO:0008006" key="4">
    <source>
        <dbReference type="Google" id="ProtNLM"/>
    </source>
</evidence>
<evidence type="ECO:0000313" key="3">
    <source>
        <dbReference type="Proteomes" id="UP000236394"/>
    </source>
</evidence>
<keyword evidence="1" id="KW-0472">Membrane</keyword>
<feature type="transmembrane region" description="Helical" evidence="1">
    <location>
        <begin position="130"/>
        <end position="155"/>
    </location>
</feature>
<keyword evidence="1" id="KW-0812">Transmembrane</keyword>
<proteinExistence type="predicted"/>
<dbReference type="RefSeq" id="WP_012994078.1">
    <property type="nucleotide sequence ID" value="NZ_NBZD01000005.1"/>
</dbReference>
<feature type="transmembrane region" description="Helical" evidence="1">
    <location>
        <begin position="99"/>
        <end position="118"/>
    </location>
</feature>
<evidence type="ECO:0000256" key="1">
    <source>
        <dbReference type="SAM" id="Phobius"/>
    </source>
</evidence>
<dbReference type="EMBL" id="NBZD01000005">
    <property type="protein sequence ID" value="PNH17855.1"/>
    <property type="molecule type" value="Genomic_DNA"/>
</dbReference>
<feature type="transmembrane region" description="Helical" evidence="1">
    <location>
        <begin position="41"/>
        <end position="61"/>
    </location>
</feature>
<keyword evidence="1" id="KW-1133">Transmembrane helix</keyword>
<comment type="caution">
    <text evidence="2">The sequence shown here is derived from an EMBL/GenBank/DDBJ whole genome shotgun (WGS) entry which is preliminary data.</text>
</comment>
<accession>A0A2J8AZC3</accession>
<gene>
    <name evidence="2" type="ORF">B7R76_07390</name>
</gene>